<evidence type="ECO:0000256" key="3">
    <source>
        <dbReference type="ARBA" id="ARBA00022528"/>
    </source>
</evidence>
<dbReference type="Proteomes" id="UP001165060">
    <property type="component" value="Unassembled WGS sequence"/>
</dbReference>
<comment type="subcellular location">
    <subcellularLocation>
        <location evidence="1">Plastid</location>
        <location evidence="1">Chloroplast</location>
    </subcellularLocation>
</comment>
<evidence type="ECO:0000256" key="1">
    <source>
        <dbReference type="ARBA" id="ARBA00004229"/>
    </source>
</evidence>
<gene>
    <name evidence="7" type="ORF">TeGR_g11465</name>
</gene>
<dbReference type="InterPro" id="IPR015365">
    <property type="entry name" value="Elong-fact-P_C"/>
</dbReference>
<proteinExistence type="inferred from homology"/>
<dbReference type="Pfam" id="PF01132">
    <property type="entry name" value="EFP"/>
    <property type="match status" value="1"/>
</dbReference>
<accession>A0ABQ6MAI3</accession>
<feature type="domain" description="Elongation factor P C-terminal" evidence="5">
    <location>
        <begin position="121"/>
        <end position="176"/>
    </location>
</feature>
<dbReference type="InterPro" id="IPR012340">
    <property type="entry name" value="NA-bd_OB-fold"/>
</dbReference>
<feature type="domain" description="Translation elongation factor P/YeiP central" evidence="6">
    <location>
        <begin position="58"/>
        <end position="113"/>
    </location>
</feature>
<reference evidence="7 8" key="1">
    <citation type="journal article" date="2023" name="Commun. Biol.">
        <title>Genome analysis of Parmales, the sister group of diatoms, reveals the evolutionary specialization of diatoms from phago-mixotrophs to photoautotrophs.</title>
        <authorList>
            <person name="Ban H."/>
            <person name="Sato S."/>
            <person name="Yoshikawa S."/>
            <person name="Yamada K."/>
            <person name="Nakamura Y."/>
            <person name="Ichinomiya M."/>
            <person name="Sato N."/>
            <person name="Blanc-Mathieu R."/>
            <person name="Endo H."/>
            <person name="Kuwata A."/>
            <person name="Ogata H."/>
        </authorList>
    </citation>
    <scope>NUCLEOTIDE SEQUENCE [LARGE SCALE GENOMIC DNA]</scope>
</reference>
<dbReference type="PANTHER" id="PTHR30053">
    <property type="entry name" value="ELONGATION FACTOR P"/>
    <property type="match status" value="1"/>
</dbReference>
<evidence type="ECO:0000259" key="5">
    <source>
        <dbReference type="SMART" id="SM00841"/>
    </source>
</evidence>
<dbReference type="PANTHER" id="PTHR30053:SF14">
    <property type="entry name" value="TRANSLATION ELONGATION FACTOR KOW-LIKE DOMAIN-CONTAINING PROTEIN"/>
    <property type="match status" value="1"/>
</dbReference>
<dbReference type="PROSITE" id="PS01275">
    <property type="entry name" value="EFP"/>
    <property type="match status" value="1"/>
</dbReference>
<comment type="caution">
    <text evidence="7">The sequence shown here is derived from an EMBL/GenBank/DDBJ whole genome shotgun (WGS) entry which is preliminary data.</text>
</comment>
<organism evidence="7 8">
    <name type="scientific">Tetraparma gracilis</name>
    <dbReference type="NCBI Taxonomy" id="2962635"/>
    <lineage>
        <taxon>Eukaryota</taxon>
        <taxon>Sar</taxon>
        <taxon>Stramenopiles</taxon>
        <taxon>Ochrophyta</taxon>
        <taxon>Bolidophyceae</taxon>
        <taxon>Parmales</taxon>
        <taxon>Triparmaceae</taxon>
        <taxon>Tetraparma</taxon>
    </lineage>
</organism>
<dbReference type="SMART" id="SM01185">
    <property type="entry name" value="EFP"/>
    <property type="match status" value="1"/>
</dbReference>
<keyword evidence="8" id="KW-1185">Reference proteome</keyword>
<name>A0ABQ6MAI3_9STRA</name>
<dbReference type="Gene3D" id="2.30.30.30">
    <property type="match status" value="1"/>
</dbReference>
<dbReference type="InterPro" id="IPR014722">
    <property type="entry name" value="Rib_uL2_dom2"/>
</dbReference>
<dbReference type="SUPFAM" id="SSF50249">
    <property type="entry name" value="Nucleic acid-binding proteins"/>
    <property type="match status" value="2"/>
</dbReference>
<dbReference type="Pfam" id="PF09285">
    <property type="entry name" value="Elong-fact-P_C"/>
    <property type="match status" value="1"/>
</dbReference>
<comment type="similarity">
    <text evidence="2">Belongs to the elongation factor P family.</text>
</comment>
<evidence type="ECO:0008006" key="9">
    <source>
        <dbReference type="Google" id="ProtNLM"/>
    </source>
</evidence>
<dbReference type="EMBL" id="BRYB01003903">
    <property type="protein sequence ID" value="GMI22484.1"/>
    <property type="molecule type" value="Genomic_DNA"/>
</dbReference>
<evidence type="ECO:0000313" key="7">
    <source>
        <dbReference type="EMBL" id="GMI22484.1"/>
    </source>
</evidence>
<protein>
    <recommendedName>
        <fullName evidence="9">Elongation factor P</fullName>
    </recommendedName>
</protein>
<keyword evidence="4" id="KW-0934">Plastid</keyword>
<dbReference type="Pfam" id="PF08207">
    <property type="entry name" value="EFP_N"/>
    <property type="match status" value="1"/>
</dbReference>
<dbReference type="InterPro" id="IPR013852">
    <property type="entry name" value="Transl_elong_P/YeiP_CS"/>
</dbReference>
<dbReference type="SMART" id="SM00841">
    <property type="entry name" value="Elong-fact-P_C"/>
    <property type="match status" value="1"/>
</dbReference>
<dbReference type="InterPro" id="IPR008991">
    <property type="entry name" value="Translation_prot_SH3-like_sf"/>
</dbReference>
<evidence type="ECO:0000259" key="6">
    <source>
        <dbReference type="SMART" id="SM01185"/>
    </source>
</evidence>
<dbReference type="PIRSF" id="PIRSF005901">
    <property type="entry name" value="EF-P"/>
    <property type="match status" value="1"/>
</dbReference>
<sequence length="178" mass="19202">MVISLSSVLCQVTKSQMVKPGKGGAYNNLELAEVRRGRKRAARLRSDEKVETATLGNPVLHTVLYEEGDVVHVMNAETFEQLELGKDLVAEAARPFLMDGEDISLQSIDGEVAVASLPKSVAVRVAHTDEMSKTATKDAVFKPATLENGLTVMVPQFIQTDSVIDVNPNDGTYVGKSS</sequence>
<evidence type="ECO:0000256" key="2">
    <source>
        <dbReference type="ARBA" id="ARBA00009479"/>
    </source>
</evidence>
<dbReference type="SUPFAM" id="SSF50104">
    <property type="entry name" value="Translation proteins SH3-like domain"/>
    <property type="match status" value="1"/>
</dbReference>
<evidence type="ECO:0000313" key="8">
    <source>
        <dbReference type="Proteomes" id="UP001165060"/>
    </source>
</evidence>
<dbReference type="InterPro" id="IPR013185">
    <property type="entry name" value="Transl_elong_KOW-like"/>
</dbReference>
<dbReference type="InterPro" id="IPR001059">
    <property type="entry name" value="Transl_elong_P/YeiP_cen"/>
</dbReference>
<dbReference type="Gene3D" id="2.40.50.140">
    <property type="entry name" value="Nucleic acid-binding proteins"/>
    <property type="match status" value="2"/>
</dbReference>
<keyword evidence="3" id="KW-0150">Chloroplast</keyword>
<dbReference type="InterPro" id="IPR020599">
    <property type="entry name" value="Transl_elong_fac_P/YeiP"/>
</dbReference>
<evidence type="ECO:0000256" key="4">
    <source>
        <dbReference type="ARBA" id="ARBA00022640"/>
    </source>
</evidence>